<dbReference type="GO" id="GO:0005634">
    <property type="term" value="C:nucleus"/>
    <property type="evidence" value="ECO:0007669"/>
    <property type="project" value="UniProtKB-SubCell"/>
</dbReference>
<dbReference type="Gene3D" id="2.130.10.10">
    <property type="entry name" value="YVTN repeat-like/Quinoprotein amine dehydrogenase"/>
    <property type="match status" value="2"/>
</dbReference>
<feature type="domain" description="RSE1/DDB1/CPSF1 C-terminal" evidence="4">
    <location>
        <begin position="1054"/>
        <end position="1360"/>
    </location>
</feature>
<dbReference type="GO" id="GO:0003676">
    <property type="term" value="F:nucleic acid binding"/>
    <property type="evidence" value="ECO:0007669"/>
    <property type="project" value="InterPro"/>
</dbReference>
<evidence type="ECO:0000259" key="5">
    <source>
        <dbReference type="Pfam" id="PF10433"/>
    </source>
</evidence>
<proteinExistence type="predicted"/>
<reference evidence="7" key="1">
    <citation type="submission" date="2020-04" db="EMBL/GenBank/DDBJ databases">
        <authorList>
            <person name="Alioto T."/>
            <person name="Alioto T."/>
            <person name="Gomez Garrido J."/>
        </authorList>
    </citation>
    <scope>NUCLEOTIDE SEQUENCE</scope>
    <source>
        <strain evidence="7">A484AB</strain>
    </source>
</reference>
<dbReference type="Pfam" id="PF23726">
    <property type="entry name" value="Beta-prop_RSE1_2nd"/>
    <property type="match status" value="1"/>
</dbReference>
<dbReference type="Pfam" id="PF03178">
    <property type="entry name" value="CPSF_A"/>
    <property type="match status" value="1"/>
</dbReference>
<keyword evidence="2" id="KW-0539">Nucleus</keyword>
<dbReference type="InterPro" id="IPR004871">
    <property type="entry name" value="RSE1/DDB1/CPSF1_C"/>
</dbReference>
<feature type="region of interest" description="Disordered" evidence="3">
    <location>
        <begin position="703"/>
        <end position="724"/>
    </location>
</feature>
<evidence type="ECO:0000256" key="3">
    <source>
        <dbReference type="SAM" id="MobiDB-lite"/>
    </source>
</evidence>
<gene>
    <name evidence="7" type="ORF">PACLA_8A060552</name>
</gene>
<dbReference type="Proteomes" id="UP001152795">
    <property type="component" value="Unassembled WGS sequence"/>
</dbReference>
<dbReference type="FunFam" id="2.130.10.10:FF:000100">
    <property type="entry name" value="Cleavage and polyadenylation specificity factor subunit 1"/>
    <property type="match status" value="1"/>
</dbReference>
<dbReference type="EMBL" id="CACRXK020008646">
    <property type="protein sequence ID" value="CAB4015255.1"/>
    <property type="molecule type" value="Genomic_DNA"/>
</dbReference>
<evidence type="ECO:0000313" key="7">
    <source>
        <dbReference type="EMBL" id="CAB4015255.1"/>
    </source>
</evidence>
<keyword evidence="8" id="KW-1185">Reference proteome</keyword>
<feature type="domain" description="RSE1/DDB1/CPSF1 second beta-propeller" evidence="6">
    <location>
        <begin position="519"/>
        <end position="981"/>
    </location>
</feature>
<sequence length="1360" mass="152411">MYDLYAIFKQAHPPSAIEHCLVCNFYSAVENNLVVAGTSLVRVYRLVEEKSEDDIQLEELEGKDGSTSKKKLELVGQYSLFGSVKSMKSVRLSGNVRDSLLLSFDDAKLAIVEYDPGMHDLKTTSLHYFEEDELKGGMRLHFNDPMVRVDPGNRCAAMWIYSHWLVVLPFRQEGFLDEHEPAQAVGSKAQVLPSYTINMCHIDTRLSNIIDIQFLHGYYEPTVLILYEPLKTWPGRLAVRQDTCALVAISLNLTEKVNPVIWSVERLPFDCSQVLPIPKPIGGILLFATNSLLYLNQSVPSYGVSLNSIAEKSSSFPLREQENVAMTLDDAYGTFISNDRVVISLKGGEIYVLTLVTDTIKSVRSFNVDKAASSVQTSCICFCEDGYLFLGSRLGNSLLLKYTQKVQERFPNGVNPTIPKEGLPPHVKRRKLDSEYFRGLDDLDELEVYGADSKGIELASYSFEVCDSLLNIGPCSCVDMGEPAFLSFAEAPFLDMEIVACSGYGKNGAISVLQKSVRPQVVTTFELPGCVDMWTVTSREPKEKDSDMETDSNQSSEDDSVNHSFLILSRKDSSMVLRTEQEIMELDHSGFSTQYPTVCAANLGDGRYILQVTPMGVRLLDGINQIQHIPMDAGFPSIVWCSVADPYAVMMTADGTLMLLTFTCENSTPNLTVARVHIDQWSVVCACCVYKDTSEMFTTEKLVEQQPPEQKPIITPQEPKKPPPIILSTDDEDEMLYGDTDSSDLFFTNTPTEFQPPQRPAPAVKRDIKPTYWCVLCRENGALQIYSLPDFKLAFCVRNFAVAPKVLMDSGTTGSTGSSQNQDENLLVREILLTGLPDKNPKPLLAALVDQDLLLYEAFSYNDSSTEGHLNIRFKKLQHNVLVREKKTKMKPRTSSSGQGLDDISEPIVGRLRPFHDISTYSGIFVCGANPFWLFKSSRNALRSHPMNIDGPVLSFAPFRNVNCPKGFLYFNKQGELRVSVLPTHLSYDAPWPVRKVPLRCTPHFIAYNRESKTHAVVSSQMDPVKVITRLGVEDREFVATEEDSRYVYPLLDKFAVQLMSPFSWEIIPNTRFELEDYERVTTMKNITLKSEETVSGMKGFIVVGTTYVYGEDLPCKGRILIFDIIEVVPEPGQPLTKNKFKALYRKEQKGPVTAICEVAGFLLTAIGQKIYIWDFKNCNDLIGVAFIDTQLYIHTAITVKNLILIADISKSVTLLRFQEDTKTLAFVSRDPNPLEVYGTEFFVDGSQLGFLVSDNDMNLVVYRYKPEDPASIGGQKLLHTADINISSCVTSFFRCRVRSEKTGTDKPKDLRQASWFGTLEGGVGLVLPVPEKTFRRLHMVQNMLIHCIPHYAGLNPKAF</sequence>
<dbReference type="InterPro" id="IPR050358">
    <property type="entry name" value="RSE1/DDB1/CFT1"/>
</dbReference>
<dbReference type="InterPro" id="IPR015943">
    <property type="entry name" value="WD40/YVTN_repeat-like_dom_sf"/>
</dbReference>
<protein>
    <submittedName>
        <fullName evidence="7">Cleavage and polyadenylation specificity factor subunit 1</fullName>
    </submittedName>
</protein>
<name>A0A6S7I8T4_PARCT</name>
<dbReference type="FunFam" id="2.130.10.10:FF:000118">
    <property type="entry name" value="Cleavage and polyadenylation specificity factor subunit 1"/>
    <property type="match status" value="1"/>
</dbReference>
<evidence type="ECO:0000256" key="2">
    <source>
        <dbReference type="ARBA" id="ARBA00023242"/>
    </source>
</evidence>
<comment type="subcellular location">
    <subcellularLocation>
        <location evidence="1">Nucleus</location>
    </subcellularLocation>
</comment>
<evidence type="ECO:0000313" key="8">
    <source>
        <dbReference type="Proteomes" id="UP001152795"/>
    </source>
</evidence>
<dbReference type="Pfam" id="PF10433">
    <property type="entry name" value="Beta-prop_RSE1_1st"/>
    <property type="match status" value="1"/>
</dbReference>
<evidence type="ECO:0000256" key="1">
    <source>
        <dbReference type="ARBA" id="ARBA00004123"/>
    </source>
</evidence>
<evidence type="ECO:0000259" key="4">
    <source>
        <dbReference type="Pfam" id="PF03178"/>
    </source>
</evidence>
<feature type="domain" description="RSE1/DDB1/CPSF1 first beta-propeller" evidence="5">
    <location>
        <begin position="16"/>
        <end position="406"/>
    </location>
</feature>
<dbReference type="InterPro" id="IPR058543">
    <property type="entry name" value="Beta-prop_RSE1/DDB1/CPSF1_2nd"/>
</dbReference>
<feature type="non-terminal residue" evidence="7">
    <location>
        <position position="1"/>
    </location>
</feature>
<accession>A0A6S7I8T4</accession>
<comment type="caution">
    <text evidence="7">The sequence shown here is derived from an EMBL/GenBank/DDBJ whole genome shotgun (WGS) entry which is preliminary data.</text>
</comment>
<evidence type="ECO:0000259" key="6">
    <source>
        <dbReference type="Pfam" id="PF23726"/>
    </source>
</evidence>
<dbReference type="InterPro" id="IPR018846">
    <property type="entry name" value="Beta-prop_RSE1/DDB1/CPSF1_1st"/>
</dbReference>
<dbReference type="PANTHER" id="PTHR10644">
    <property type="entry name" value="DNA REPAIR/RNA PROCESSING CPSF FAMILY"/>
    <property type="match status" value="1"/>
</dbReference>
<dbReference type="OrthoDB" id="6109at2759"/>
<feature type="region of interest" description="Disordered" evidence="3">
    <location>
        <begin position="536"/>
        <end position="561"/>
    </location>
</feature>
<organism evidence="7 8">
    <name type="scientific">Paramuricea clavata</name>
    <name type="common">Red gorgonian</name>
    <name type="synonym">Violescent sea-whip</name>
    <dbReference type="NCBI Taxonomy" id="317549"/>
    <lineage>
        <taxon>Eukaryota</taxon>
        <taxon>Metazoa</taxon>
        <taxon>Cnidaria</taxon>
        <taxon>Anthozoa</taxon>
        <taxon>Octocorallia</taxon>
        <taxon>Malacalcyonacea</taxon>
        <taxon>Plexauridae</taxon>
        <taxon>Paramuricea</taxon>
    </lineage>
</organism>